<gene>
    <name evidence="2" type="ORF">Rmf_14430</name>
</gene>
<evidence type="ECO:0000313" key="3">
    <source>
        <dbReference type="Proteomes" id="UP000831327"/>
    </source>
</evidence>
<dbReference type="EMBL" id="AP025637">
    <property type="protein sequence ID" value="BDG71514.1"/>
    <property type="molecule type" value="Genomic_DNA"/>
</dbReference>
<sequence length="166" mass="16830">MSDSVSRRSVLVAVPLLGGAFVQGCAAPPAPPPTPVVERIAAYGTVRAVTPSTRQVAVTTTSGALFDLTAGPEFRDLPRLRAGTQVVVAYGEDGTVRIVTLPLPAGVGGRPWLRGTIVAVEPGGALLRVTGLPEGNGVLSIPQAAMRAFATRLGPGDEVGVVLAAT</sequence>
<dbReference type="Proteomes" id="UP000831327">
    <property type="component" value="Chromosome"/>
</dbReference>
<evidence type="ECO:0000313" key="2">
    <source>
        <dbReference type="EMBL" id="BDG71514.1"/>
    </source>
</evidence>
<dbReference type="PROSITE" id="PS51257">
    <property type="entry name" value="PROKAR_LIPOPROTEIN"/>
    <property type="match status" value="1"/>
</dbReference>
<reference evidence="2 3" key="1">
    <citation type="journal article" date="2016" name="Microbes Environ.">
        <title>Phylogenetically diverse aerobic anoxygenic phototrophic bacteria isolated from epilithic biofilms in Tama river, Japan.</title>
        <authorList>
            <person name="Hirose S."/>
            <person name="Matsuura K."/>
            <person name="Haruta S."/>
        </authorList>
    </citation>
    <scope>NUCLEOTIDE SEQUENCE [LARGE SCALE GENOMIC DNA]</scope>
    <source>
        <strain evidence="2 3">S08</strain>
    </source>
</reference>
<name>A0ABM7Y170_9PROT</name>
<feature type="chain" id="PRO_5046928775" description="DUF5666 domain-containing protein" evidence="1">
    <location>
        <begin position="27"/>
        <end position="166"/>
    </location>
</feature>
<keyword evidence="1" id="KW-0732">Signal</keyword>
<protein>
    <recommendedName>
        <fullName evidence="4">DUF5666 domain-containing protein</fullName>
    </recommendedName>
</protein>
<feature type="signal peptide" evidence="1">
    <location>
        <begin position="1"/>
        <end position="26"/>
    </location>
</feature>
<evidence type="ECO:0008006" key="4">
    <source>
        <dbReference type="Google" id="ProtNLM"/>
    </source>
</evidence>
<proteinExistence type="predicted"/>
<organism evidence="2 3">
    <name type="scientific">Roseomonas fluvialis</name>
    <dbReference type="NCBI Taxonomy" id="1750527"/>
    <lineage>
        <taxon>Bacteria</taxon>
        <taxon>Pseudomonadati</taxon>
        <taxon>Pseudomonadota</taxon>
        <taxon>Alphaproteobacteria</taxon>
        <taxon>Acetobacterales</taxon>
        <taxon>Roseomonadaceae</taxon>
        <taxon>Roseomonas</taxon>
    </lineage>
</organism>
<accession>A0ABM7Y170</accession>
<evidence type="ECO:0000256" key="1">
    <source>
        <dbReference type="SAM" id="SignalP"/>
    </source>
</evidence>
<dbReference type="RefSeq" id="WP_244458784.1">
    <property type="nucleotide sequence ID" value="NZ_AP025637.1"/>
</dbReference>
<keyword evidence="3" id="KW-1185">Reference proteome</keyword>